<evidence type="ECO:0000313" key="4">
    <source>
        <dbReference type="Proteomes" id="UP001159363"/>
    </source>
</evidence>
<evidence type="ECO:0000256" key="2">
    <source>
        <dbReference type="SAM" id="SignalP"/>
    </source>
</evidence>
<feature type="region of interest" description="Disordered" evidence="1">
    <location>
        <begin position="469"/>
        <end position="494"/>
    </location>
</feature>
<dbReference type="EMBL" id="JARBHB010000008">
    <property type="protein sequence ID" value="KAJ8877505.1"/>
    <property type="molecule type" value="Genomic_DNA"/>
</dbReference>
<gene>
    <name evidence="3" type="ORF">PR048_021960</name>
</gene>
<organism evidence="3 4">
    <name type="scientific">Dryococelus australis</name>
    <dbReference type="NCBI Taxonomy" id="614101"/>
    <lineage>
        <taxon>Eukaryota</taxon>
        <taxon>Metazoa</taxon>
        <taxon>Ecdysozoa</taxon>
        <taxon>Arthropoda</taxon>
        <taxon>Hexapoda</taxon>
        <taxon>Insecta</taxon>
        <taxon>Pterygota</taxon>
        <taxon>Neoptera</taxon>
        <taxon>Polyneoptera</taxon>
        <taxon>Phasmatodea</taxon>
        <taxon>Verophasmatodea</taxon>
        <taxon>Anareolatae</taxon>
        <taxon>Phasmatidae</taxon>
        <taxon>Eurycanthinae</taxon>
        <taxon>Dryococelus</taxon>
    </lineage>
</organism>
<evidence type="ECO:0000313" key="3">
    <source>
        <dbReference type="EMBL" id="KAJ8877505.1"/>
    </source>
</evidence>
<keyword evidence="4" id="KW-1185">Reference proteome</keyword>
<comment type="caution">
    <text evidence="3">The sequence shown here is derived from an EMBL/GenBank/DDBJ whole genome shotgun (WGS) entry which is preliminary data.</text>
</comment>
<name>A0ABQ9GZR9_9NEOP</name>
<evidence type="ECO:0000256" key="1">
    <source>
        <dbReference type="SAM" id="MobiDB-lite"/>
    </source>
</evidence>
<feature type="signal peptide" evidence="2">
    <location>
        <begin position="1"/>
        <end position="24"/>
    </location>
</feature>
<dbReference type="Proteomes" id="UP001159363">
    <property type="component" value="Chromosome 7"/>
</dbReference>
<keyword evidence="2" id="KW-0732">Signal</keyword>
<sequence>MRAVKQLRMLSFSLPTILFHSVRGASLSIVADCGHLSIISIHRHQRAHVEDPPYYATEASRSGSRREGWGSAEATEMVLNNLFFITAKEKETTDVCLDSSGAVSLAPDLLESSMTGVRWTPPTQAVARKAEKFPRPTPRHGRISRKPTLTLASTRRFAVAQARRHQGEQVAPLFGSHFKFRGLCELQRQMFEEMGATSDSDIGRSRVFAHRLRGRVGVASRMFGFSVASVDFGRNTRGEDSVSLTRRAGTDRELARVCPRPPPLLEITVTHAHDGFRILVQCRGYDQARWTFNVPDDLLRIVSESVSYDSRFPVRLVLLVVGRGCIIRGMKARERKYPEKNPVPRQCSWHTSRTRLRQENCLNLAHLRTRVSAVRCYQPFILERGLRSHEVSGTRGSVVPRLRRRKRHCARPAVHIFWEAPLGRGPGTPAERSHVRSTVELPSSAQLTDTHAHVTAAPPATRHSRVFALRGGGDGRSPRKRADQRHRPVTRPGIEPGSPWWEASVLIAQPTVDNRLTSNAMRLEPQTSTHITCGGILWPLYATPVWTSLCFVTDWNKVASSLEYLNVSTINDPACSGSDVSLALLVRGHGYSYSNWNVSGIVLPICPAQHWNVRNSETIDCRTGCKQFISYKRILANSFSRECLRQLRMFPPAPASVMLYTKLRAHASSCCFCLRRRARTRYLAVRVPRPHKSRTPHYEPESRNQGRLHHCDGNISLCAVVAIVFSPRDVGHEGPLQSCAFADLANWREGIKVSRLSQSYRRKHGTRDLPGLTPGLAAAPSAYKSPTVSSPVLLAPRTLLTLPLYLGLIVTNDIVLKRANETRILVETLNKRRNSFVCHLLRLSNWCTALFEGKLDGRRSRGRPRYHTGIDLRANHLRLFHVRKSVAGTDKIITQNYRRVASALTSGPGNLSLILGGFTASFSHAVYVLCITIDHGFSRRTPVPPPHFCTPSPFHLTVGLTSVWTPLCTFRRALLYPEFTAPDSRGPSSWILLYCQQDESGSLRQILRSDRSRNEDHIFVEQLKFCESPIGSHYDIEFGVPLLLRMISLARSRIFPRTPNHVGKGGGDGRNILKTITPRRALLPITETGTSTDWLIAVAALFCKSPRTLRVTTMAMTHYFARFNGIGKGKRCRPALCNNTVVYSRSSCYVSRIVDIVFIFGIRNVSIEARFFRHSQHMLEHVKPLLLHSQFLEQSPLHQQRTRCNRVGRTGLYGPCSTFQPHS</sequence>
<proteinExistence type="predicted"/>
<accession>A0ABQ9GZR9</accession>
<feature type="chain" id="PRO_5046932971" evidence="2">
    <location>
        <begin position="25"/>
        <end position="1223"/>
    </location>
</feature>
<reference evidence="3 4" key="1">
    <citation type="submission" date="2023-02" db="EMBL/GenBank/DDBJ databases">
        <title>LHISI_Scaffold_Assembly.</title>
        <authorList>
            <person name="Stuart O.P."/>
            <person name="Cleave R."/>
            <person name="Magrath M.J.L."/>
            <person name="Mikheyev A.S."/>
        </authorList>
    </citation>
    <scope>NUCLEOTIDE SEQUENCE [LARGE SCALE GENOMIC DNA]</scope>
    <source>
        <strain evidence="3">Daus_M_001</strain>
        <tissue evidence="3">Leg muscle</tissue>
    </source>
</reference>
<protein>
    <submittedName>
        <fullName evidence="3">Uncharacterized protein</fullName>
    </submittedName>
</protein>